<evidence type="ECO:0000256" key="15">
    <source>
        <dbReference type="ARBA" id="ARBA00060240"/>
    </source>
</evidence>
<dbReference type="RefSeq" id="XP_006562203.2">
    <property type="nucleotide sequence ID" value="XM_006562140.3"/>
</dbReference>
<dbReference type="PROSITE" id="PS50850">
    <property type="entry name" value="MFS"/>
    <property type="match status" value="1"/>
</dbReference>
<keyword evidence="9" id="KW-0675">Receptor</keyword>
<evidence type="ECO:0000256" key="7">
    <source>
        <dbReference type="ARBA" id="ARBA00023057"/>
    </source>
</evidence>
<dbReference type="InterPro" id="IPR020846">
    <property type="entry name" value="MFS_dom"/>
</dbReference>
<feature type="transmembrane region" description="Helical" evidence="18">
    <location>
        <begin position="93"/>
        <end position="110"/>
    </location>
</feature>
<evidence type="ECO:0000313" key="21">
    <source>
        <dbReference type="Proteomes" id="UP000005203"/>
    </source>
</evidence>
<evidence type="ECO:0000256" key="9">
    <source>
        <dbReference type="ARBA" id="ARBA00023170"/>
    </source>
</evidence>
<comment type="function">
    <text evidence="15">Uniporter that mediates the transport of extracellular choline and ethanolamine into cells, thereby playing a key role in phospholipid biosynthesis. Choline and ethanolamine are the precursors of phosphatidylcholine and phosphatidylethanolamine, respectively, the two most abundant phospholipids. Transport is not coupled with proton transport and is exclusively driven by the choline (or ethanolamine) gradient across the plasma membrane. Also acts as a heme b transporter that mediates heme efflux from the cytoplasm to the extracellular compartment.</text>
</comment>
<comment type="catalytic activity">
    <reaction evidence="11">
        <text>heme b(in) = heme b(out)</text>
        <dbReference type="Rhea" id="RHEA:75443"/>
        <dbReference type="ChEBI" id="CHEBI:60344"/>
    </reaction>
</comment>
<proteinExistence type="inferred from homology"/>
<evidence type="ECO:0000256" key="6">
    <source>
        <dbReference type="ARBA" id="ARBA00022989"/>
    </source>
</evidence>
<evidence type="ECO:0000256" key="17">
    <source>
        <dbReference type="ARBA" id="ARBA00080886"/>
    </source>
</evidence>
<feature type="transmembrane region" description="Helical" evidence="18">
    <location>
        <begin position="176"/>
        <end position="197"/>
    </location>
</feature>
<feature type="transmembrane region" description="Helical" evidence="18">
    <location>
        <begin position="50"/>
        <end position="73"/>
    </location>
</feature>
<dbReference type="Pfam" id="PF07690">
    <property type="entry name" value="MFS_1"/>
    <property type="match status" value="1"/>
</dbReference>
<dbReference type="Proteomes" id="UP000005203">
    <property type="component" value="Linkage group LG5"/>
</dbReference>
<dbReference type="InterPro" id="IPR049680">
    <property type="entry name" value="FLVCR1-2_SLC49-like"/>
</dbReference>
<dbReference type="PANTHER" id="PTHR10924">
    <property type="entry name" value="MAJOR FACILITATOR SUPERFAMILY PROTEIN-RELATED"/>
    <property type="match status" value="1"/>
</dbReference>
<dbReference type="GO" id="GO:0031966">
    <property type="term" value="C:mitochondrial membrane"/>
    <property type="evidence" value="ECO:0007669"/>
    <property type="project" value="UniProtKB-ARBA"/>
</dbReference>
<evidence type="ECO:0000256" key="2">
    <source>
        <dbReference type="ARBA" id="ARBA00022448"/>
    </source>
</evidence>
<keyword evidence="21" id="KW-1185">Reference proteome</keyword>
<evidence type="ECO:0000313" key="22">
    <source>
        <dbReference type="RefSeq" id="XP_006562203.2"/>
    </source>
</evidence>
<feature type="transmembrane region" description="Helical" evidence="18">
    <location>
        <begin position="405"/>
        <end position="427"/>
    </location>
</feature>
<keyword evidence="8 18" id="KW-0472">Membrane</keyword>
<keyword evidence="6 18" id="KW-1133">Transmembrane helix</keyword>
<evidence type="ECO:0000256" key="5">
    <source>
        <dbReference type="ARBA" id="ARBA00022692"/>
    </source>
</evidence>
<feature type="transmembrane region" description="Helical" evidence="18">
    <location>
        <begin position="368"/>
        <end position="393"/>
    </location>
</feature>
<evidence type="ECO:0000256" key="8">
    <source>
        <dbReference type="ARBA" id="ARBA00023136"/>
    </source>
</evidence>
<evidence type="ECO:0000256" key="1">
    <source>
        <dbReference type="ARBA" id="ARBA00004651"/>
    </source>
</evidence>
<keyword evidence="10" id="KW-0325">Glycoprotein</keyword>
<feature type="transmembrane region" description="Helical" evidence="18">
    <location>
        <begin position="142"/>
        <end position="164"/>
    </location>
</feature>
<protein>
    <recommendedName>
        <fullName evidence="16">Choline/ethanolamine transporter FLVCR1</fullName>
    </recommendedName>
    <alternativeName>
        <fullName evidence="17">Heme transporter FLVCR1</fullName>
    </alternativeName>
</protein>
<feature type="transmembrane region" description="Helical" evidence="18">
    <location>
        <begin position="117"/>
        <end position="136"/>
    </location>
</feature>
<keyword evidence="4" id="KW-0597">Phosphoprotein</keyword>
<dbReference type="InterPro" id="IPR011701">
    <property type="entry name" value="MFS"/>
</dbReference>
<accession>A0A8B6YWN2</accession>
<feature type="transmembrane region" description="Helical" evidence="18">
    <location>
        <begin position="433"/>
        <end position="454"/>
    </location>
</feature>
<feature type="transmembrane region" description="Helical" evidence="18">
    <location>
        <begin position="217"/>
        <end position="237"/>
    </location>
</feature>
<evidence type="ECO:0000256" key="4">
    <source>
        <dbReference type="ARBA" id="ARBA00022553"/>
    </source>
</evidence>
<organism evidence="20">
    <name type="scientific">Apis mellifera</name>
    <name type="common">Honeybee</name>
    <dbReference type="NCBI Taxonomy" id="7460"/>
    <lineage>
        <taxon>Eukaryota</taxon>
        <taxon>Metazoa</taxon>
        <taxon>Ecdysozoa</taxon>
        <taxon>Arthropoda</taxon>
        <taxon>Hexapoda</taxon>
        <taxon>Insecta</taxon>
        <taxon>Pterygota</taxon>
        <taxon>Neoptera</taxon>
        <taxon>Endopterygota</taxon>
        <taxon>Hymenoptera</taxon>
        <taxon>Apocrita</taxon>
        <taxon>Aculeata</taxon>
        <taxon>Apoidea</taxon>
        <taxon>Anthophila</taxon>
        <taxon>Apidae</taxon>
        <taxon>Apis</taxon>
    </lineage>
</organism>
<evidence type="ECO:0000256" key="16">
    <source>
        <dbReference type="ARBA" id="ARBA00068050"/>
    </source>
</evidence>
<dbReference type="GO" id="GO:0020037">
    <property type="term" value="F:heme binding"/>
    <property type="evidence" value="ECO:0007669"/>
    <property type="project" value="TreeGrafter"/>
</dbReference>
<dbReference type="GO" id="GO:0015232">
    <property type="term" value="F:heme transmembrane transporter activity"/>
    <property type="evidence" value="ECO:0007669"/>
    <property type="project" value="UniProtKB-ARBA"/>
</dbReference>
<name>A0A7M7GP34_APIME</name>
<dbReference type="CDD" id="cd17398">
    <property type="entry name" value="MFS_FLVCR_like"/>
    <property type="match status" value="1"/>
</dbReference>
<evidence type="ECO:0000256" key="3">
    <source>
        <dbReference type="ARBA" id="ARBA00022475"/>
    </source>
</evidence>
<comment type="subcellular location">
    <subcellularLocation>
        <location evidence="1">Cell membrane</location>
        <topology evidence="1">Multi-pass membrane protein</topology>
    </subcellularLocation>
</comment>
<comment type="similarity">
    <text evidence="14">Belongs to the major facilitator superfamily. Feline leukemia virus subgroup C receptor (TC 2.A.1.28.1) family.</text>
</comment>
<feature type="transmembrane region" description="Helical" evidence="18">
    <location>
        <begin position="312"/>
        <end position="333"/>
    </location>
</feature>
<reference evidence="20" key="1">
    <citation type="submission" date="2021-01" db="UniProtKB">
        <authorList>
            <consortium name="EnsemblMetazoa"/>
        </authorList>
    </citation>
    <scope>IDENTIFICATION</scope>
    <source>
        <strain evidence="20">DH4</strain>
    </source>
</reference>
<dbReference type="GO" id="GO:0005886">
    <property type="term" value="C:plasma membrane"/>
    <property type="evidence" value="ECO:0007669"/>
    <property type="project" value="UniProtKB-SubCell"/>
</dbReference>
<gene>
    <name evidence="20" type="primary">408828</name>
    <name evidence="22" type="synonym">LOC408828</name>
</gene>
<keyword evidence="2" id="KW-0813">Transport</keyword>
<dbReference type="FunFam" id="1.20.1250.20:FF:000184">
    <property type="entry name" value="Feline leukemia virus subgroup C receptor-related protein 1"/>
    <property type="match status" value="1"/>
</dbReference>
<evidence type="ECO:0000256" key="14">
    <source>
        <dbReference type="ARBA" id="ARBA00046338"/>
    </source>
</evidence>
<dbReference type="OrthoDB" id="422206at2759"/>
<comment type="catalytic activity">
    <reaction evidence="12">
        <text>choline(out) = choline(in)</text>
        <dbReference type="Rhea" id="RHEA:32751"/>
        <dbReference type="ChEBI" id="CHEBI:15354"/>
    </reaction>
</comment>
<dbReference type="SUPFAM" id="SSF103473">
    <property type="entry name" value="MFS general substrate transporter"/>
    <property type="match status" value="1"/>
</dbReference>
<evidence type="ECO:0000256" key="12">
    <source>
        <dbReference type="ARBA" id="ARBA00036811"/>
    </source>
</evidence>
<reference evidence="22" key="2">
    <citation type="submission" date="2025-04" db="UniProtKB">
        <authorList>
            <consortium name="RefSeq"/>
        </authorList>
    </citation>
    <scope>IDENTIFICATION</scope>
    <source>
        <strain evidence="22">DH4</strain>
        <tissue evidence="22">Whole body</tissue>
    </source>
</reference>
<evidence type="ECO:0000256" key="10">
    <source>
        <dbReference type="ARBA" id="ARBA00023180"/>
    </source>
</evidence>
<evidence type="ECO:0000256" key="11">
    <source>
        <dbReference type="ARBA" id="ARBA00035075"/>
    </source>
</evidence>
<feature type="transmembrane region" description="Helical" evidence="18">
    <location>
        <begin position="269"/>
        <end position="292"/>
    </location>
</feature>
<evidence type="ECO:0000259" key="19">
    <source>
        <dbReference type="PROSITE" id="PS50850"/>
    </source>
</evidence>
<feature type="domain" description="Major facilitator superfamily (MFS) profile" evidence="19">
    <location>
        <begin position="50"/>
        <end position="458"/>
    </location>
</feature>
<comment type="catalytic activity">
    <reaction evidence="13">
        <text>ethanolamine(in) = ethanolamine(out)</text>
        <dbReference type="Rhea" id="RHEA:32747"/>
        <dbReference type="ChEBI" id="CHEBI:57603"/>
    </reaction>
</comment>
<dbReference type="GO" id="GO:0097037">
    <property type="term" value="P:heme export"/>
    <property type="evidence" value="ECO:0007669"/>
    <property type="project" value="TreeGrafter"/>
</dbReference>
<evidence type="ECO:0000256" key="13">
    <source>
        <dbReference type="ARBA" id="ARBA00045087"/>
    </source>
</evidence>
<dbReference type="PANTHER" id="PTHR10924:SF4">
    <property type="entry name" value="GH15861P"/>
    <property type="match status" value="1"/>
</dbReference>
<sequence length="470" mass="52916">MKGINQKFDNRNMDEIQDLPEESSGLLRPNQHSHRSLSKVIETKVYKRRWLILVIFVLYSASNSMQWIQYSIIANIITTYYNVSTFSVDMTSMIYMITYIPFIFPASYLLDKFGLRFAVLTGAIGTVTGSWIKVFSVSPDRFWITFIGQTCVAVSQTFILSVPARLAAVWFDLNQVSSACSIGVFGNQLGIAIGFLFPPMLVQSNEDINQIGRGLHAMFYIVAAFTTIILVLILLFFKSKPPLPPNQAQAQIHRENETPKSFFMSMKKLLTNFGYLLLLFSYGINVGVFYAISTLLNQIILEYFPNHEKDAGRIGLTIICAGMLGSVVCGIVLDKTRKFKETTSGVYLFSFLGMIIFTFILMSTSQIFTIYIIAGTLGFFMTGYLPVGFEFAAELTYPEPEGTSAGLLNAMCQVFGIIFTTMYGYFLHIWGDFWANLFLCIALALGSFLTIIIPNDLRRQKVLKNPMVED</sequence>
<keyword evidence="5 18" id="KW-0812">Transmembrane</keyword>
<evidence type="ECO:0000256" key="18">
    <source>
        <dbReference type="SAM" id="Phobius"/>
    </source>
</evidence>
<dbReference type="EnsemblMetazoa" id="XM_006562140">
    <property type="protein sequence ID" value="XP_006562203"/>
    <property type="gene ID" value="LOC408828"/>
</dbReference>
<keyword evidence="7" id="KW-0265">Erythrocyte maturation</keyword>
<keyword evidence="3" id="KW-1003">Cell membrane</keyword>
<dbReference type="Gene3D" id="1.20.1250.20">
    <property type="entry name" value="MFS general substrate transporter like domains"/>
    <property type="match status" value="1"/>
</dbReference>
<dbReference type="GO" id="GO:0006783">
    <property type="term" value="P:heme biosynthetic process"/>
    <property type="evidence" value="ECO:0007669"/>
    <property type="project" value="UniProtKB-ARBA"/>
</dbReference>
<dbReference type="AlphaFoldDB" id="A0A7M7GP34"/>
<dbReference type="GO" id="GO:0043249">
    <property type="term" value="P:erythrocyte maturation"/>
    <property type="evidence" value="ECO:0007669"/>
    <property type="project" value="UniProtKB-KW"/>
</dbReference>
<accession>A0A7M7GP34</accession>
<evidence type="ECO:0000313" key="20">
    <source>
        <dbReference type="EnsemblMetazoa" id="XP_006562203"/>
    </source>
</evidence>
<feature type="transmembrane region" description="Helical" evidence="18">
    <location>
        <begin position="345"/>
        <end position="362"/>
    </location>
</feature>
<dbReference type="InterPro" id="IPR036259">
    <property type="entry name" value="MFS_trans_sf"/>
</dbReference>